<dbReference type="GO" id="GO:0004435">
    <property type="term" value="F:phosphatidylinositol-4,5-bisphosphate phospholipase C activity"/>
    <property type="evidence" value="ECO:0007669"/>
    <property type="project" value="InterPro"/>
</dbReference>
<reference evidence="3" key="1">
    <citation type="submission" date="2010-08" db="EMBL/GenBank/DDBJ databases">
        <authorList>
            <consortium name="Caenorhabditis japonica Sequencing Consortium"/>
            <person name="Wilson R.K."/>
        </authorList>
    </citation>
    <scope>NUCLEOTIDE SEQUENCE [LARGE SCALE GENOMIC DNA]</scope>
    <source>
        <strain evidence="3">DF5081</strain>
    </source>
</reference>
<keyword evidence="3" id="KW-1185">Reference proteome</keyword>
<dbReference type="AlphaFoldDB" id="A0A8R1EKF8"/>
<dbReference type="InterPro" id="IPR001711">
    <property type="entry name" value="PLipase_C_Pinositol-sp_Y"/>
</dbReference>
<accession>A0A8R1EKF8</accession>
<dbReference type="InterPro" id="IPR037238">
    <property type="entry name" value="YbiA-like_sf"/>
</dbReference>
<evidence type="ECO:0000259" key="1">
    <source>
        <dbReference type="PROSITE" id="PS50008"/>
    </source>
</evidence>
<dbReference type="Proteomes" id="UP000005237">
    <property type="component" value="Unassembled WGS sequence"/>
</dbReference>
<dbReference type="SUPFAM" id="SSF143990">
    <property type="entry name" value="YbiA-like"/>
    <property type="match status" value="1"/>
</dbReference>
<dbReference type="GO" id="GO:0035556">
    <property type="term" value="P:intracellular signal transduction"/>
    <property type="evidence" value="ECO:0007669"/>
    <property type="project" value="InterPro"/>
</dbReference>
<reference evidence="2" key="2">
    <citation type="submission" date="2022-06" db="UniProtKB">
        <authorList>
            <consortium name="EnsemblMetazoa"/>
        </authorList>
    </citation>
    <scope>IDENTIFICATION</scope>
    <source>
        <strain evidence="2">DF5081</strain>
    </source>
</reference>
<protein>
    <submittedName>
        <fullName evidence="2">PI-PLC Y-box domain-containing protein</fullName>
    </submittedName>
</protein>
<dbReference type="Gene3D" id="1.10.357.40">
    <property type="entry name" value="YbiA-like"/>
    <property type="match status" value="1"/>
</dbReference>
<sequence>MVAIPSDLKTRELSISPENVLFFSGPGNYLSALYPSKLVVDGNEYNSVEHYYQACKLYTLINKEAAAELKAAATPIEVKKATKGYLLKERSLRKPSPSGR</sequence>
<dbReference type="EnsemblMetazoa" id="CJA35519b.1">
    <property type="protein sequence ID" value="CJA35519b.1"/>
    <property type="gene ID" value="WBGene00211366"/>
</dbReference>
<evidence type="ECO:0000313" key="3">
    <source>
        <dbReference type="Proteomes" id="UP000005237"/>
    </source>
</evidence>
<feature type="domain" description="PI-PLC Y-box" evidence="1">
    <location>
        <begin position="28"/>
        <end position="93"/>
    </location>
</feature>
<organism evidence="2 3">
    <name type="scientific">Caenorhabditis japonica</name>
    <dbReference type="NCBI Taxonomy" id="281687"/>
    <lineage>
        <taxon>Eukaryota</taxon>
        <taxon>Metazoa</taxon>
        <taxon>Ecdysozoa</taxon>
        <taxon>Nematoda</taxon>
        <taxon>Chromadorea</taxon>
        <taxon>Rhabditida</taxon>
        <taxon>Rhabditina</taxon>
        <taxon>Rhabditomorpha</taxon>
        <taxon>Rhabditoidea</taxon>
        <taxon>Rhabditidae</taxon>
        <taxon>Peloderinae</taxon>
        <taxon>Caenorhabditis</taxon>
    </lineage>
</organism>
<dbReference type="GO" id="GO:0006629">
    <property type="term" value="P:lipid metabolic process"/>
    <property type="evidence" value="ECO:0007669"/>
    <property type="project" value="InterPro"/>
</dbReference>
<proteinExistence type="predicted"/>
<dbReference type="PROSITE" id="PS50008">
    <property type="entry name" value="PIPLC_Y_DOMAIN"/>
    <property type="match status" value="1"/>
</dbReference>
<name>A0A8R1EKF8_CAEJA</name>
<evidence type="ECO:0000313" key="2">
    <source>
        <dbReference type="EnsemblMetazoa" id="CJA35519b.1"/>
    </source>
</evidence>